<proteinExistence type="predicted"/>
<sequence>MILAGNLDAQQVAGRWVVDPGSLRRSAPLPGRPMSARIAWGLLLGPDREPSGWLRADEAYRIRRRMDRLRLVPDALAVVRAWVPGRSEVRHLQAQDIPGLLADGRVVPSGVSDPRSGMSAASFAEVYVHADDADDLLVDHLLVPVPRARANVRLHVALVLPPAPVPELLVIADLADADGPREEGRARELLRAWLAAHQNDGGA</sequence>
<reference evidence="1 2" key="1">
    <citation type="submission" date="2017-10" db="EMBL/GenBank/DDBJ databases">
        <title>Sequencing the genomes of 1000 actinobacteria strains.</title>
        <authorList>
            <person name="Klenk H.-P."/>
        </authorList>
    </citation>
    <scope>NUCLEOTIDE SEQUENCE [LARGE SCALE GENOMIC DNA]</scope>
    <source>
        <strain evidence="1 2">DSM 18966</strain>
    </source>
</reference>
<comment type="caution">
    <text evidence="1">The sequence shown here is derived from an EMBL/GenBank/DDBJ whole genome shotgun (WGS) entry which is preliminary data.</text>
</comment>
<dbReference type="EMBL" id="PDJG01000001">
    <property type="protein sequence ID" value="PFG34500.1"/>
    <property type="molecule type" value="Genomic_DNA"/>
</dbReference>
<evidence type="ECO:0000313" key="2">
    <source>
        <dbReference type="Proteomes" id="UP000225548"/>
    </source>
</evidence>
<dbReference type="AlphaFoldDB" id="A0A2A9E8K6"/>
<dbReference type="Proteomes" id="UP000225548">
    <property type="component" value="Unassembled WGS sequence"/>
</dbReference>
<accession>A0A2A9E8K6</accession>
<keyword evidence="2" id="KW-1185">Reference proteome</keyword>
<protein>
    <submittedName>
        <fullName evidence="1">Uncharacterized protein</fullName>
    </submittedName>
</protein>
<name>A0A2A9E8K6_9MICO</name>
<gene>
    <name evidence="1" type="ORF">ATL42_2411</name>
</gene>
<organism evidence="1 2">
    <name type="scientific">Sanguibacter antarcticus</name>
    <dbReference type="NCBI Taxonomy" id="372484"/>
    <lineage>
        <taxon>Bacteria</taxon>
        <taxon>Bacillati</taxon>
        <taxon>Actinomycetota</taxon>
        <taxon>Actinomycetes</taxon>
        <taxon>Micrococcales</taxon>
        <taxon>Sanguibacteraceae</taxon>
        <taxon>Sanguibacter</taxon>
    </lineage>
</organism>
<evidence type="ECO:0000313" key="1">
    <source>
        <dbReference type="EMBL" id="PFG34500.1"/>
    </source>
</evidence>